<evidence type="ECO:0000256" key="6">
    <source>
        <dbReference type="PROSITE-ProRule" id="PRU10141"/>
    </source>
</evidence>
<feature type="binding site" evidence="6">
    <location>
        <position position="72"/>
    </location>
    <ligand>
        <name>ATP</name>
        <dbReference type="ChEBI" id="CHEBI:30616"/>
    </ligand>
</feature>
<name>A0AAU9IVD9_9CILI</name>
<dbReference type="GO" id="GO:0005524">
    <property type="term" value="F:ATP binding"/>
    <property type="evidence" value="ECO:0007669"/>
    <property type="project" value="UniProtKB-UniRule"/>
</dbReference>
<dbReference type="PROSITE" id="PS50011">
    <property type="entry name" value="PROTEIN_KINASE_DOM"/>
    <property type="match status" value="1"/>
</dbReference>
<evidence type="ECO:0000256" key="7">
    <source>
        <dbReference type="RuleBase" id="RU000304"/>
    </source>
</evidence>
<comment type="caution">
    <text evidence="10">The sequence shown here is derived from an EMBL/GenBank/DDBJ whole genome shotgun (WGS) entry which is preliminary data.</text>
</comment>
<keyword evidence="4 8" id="KW-0418">Kinase</keyword>
<evidence type="ECO:0000259" key="9">
    <source>
        <dbReference type="PROSITE" id="PS50011"/>
    </source>
</evidence>
<proteinExistence type="inferred from homology"/>
<evidence type="ECO:0000256" key="1">
    <source>
        <dbReference type="ARBA" id="ARBA00022527"/>
    </source>
</evidence>
<dbReference type="Gene3D" id="3.30.200.20">
    <property type="entry name" value="Phosphorylase Kinase, domain 1"/>
    <property type="match status" value="1"/>
</dbReference>
<gene>
    <name evidence="10" type="ORF">BSTOLATCC_MIC18906</name>
</gene>
<dbReference type="InterPro" id="IPR000719">
    <property type="entry name" value="Prot_kinase_dom"/>
</dbReference>
<feature type="domain" description="Protein kinase" evidence="9">
    <location>
        <begin position="42"/>
        <end position="333"/>
    </location>
</feature>
<keyword evidence="5 6" id="KW-0067">ATP-binding</keyword>
<dbReference type="InterPro" id="IPR050117">
    <property type="entry name" value="MAPK"/>
</dbReference>
<dbReference type="SMART" id="SM00220">
    <property type="entry name" value="S_TKc"/>
    <property type="match status" value="1"/>
</dbReference>
<keyword evidence="11" id="KW-1185">Reference proteome</keyword>
<dbReference type="InterPro" id="IPR008271">
    <property type="entry name" value="Ser/Thr_kinase_AS"/>
</dbReference>
<keyword evidence="8" id="KW-0460">Magnesium</keyword>
<comment type="catalytic activity">
    <reaction evidence="8">
        <text>L-threonyl-[protein] + ATP = O-phospho-L-threonyl-[protein] + ADP + H(+)</text>
        <dbReference type="Rhea" id="RHEA:46608"/>
        <dbReference type="Rhea" id="RHEA-COMP:11060"/>
        <dbReference type="Rhea" id="RHEA-COMP:11605"/>
        <dbReference type="ChEBI" id="CHEBI:15378"/>
        <dbReference type="ChEBI" id="CHEBI:30013"/>
        <dbReference type="ChEBI" id="CHEBI:30616"/>
        <dbReference type="ChEBI" id="CHEBI:61977"/>
        <dbReference type="ChEBI" id="CHEBI:456216"/>
        <dbReference type="EC" id="2.7.11.24"/>
    </reaction>
</comment>
<keyword evidence="1 7" id="KW-0723">Serine/threonine-protein kinase</keyword>
<evidence type="ECO:0000256" key="2">
    <source>
        <dbReference type="ARBA" id="ARBA00022679"/>
    </source>
</evidence>
<evidence type="ECO:0000256" key="5">
    <source>
        <dbReference type="ARBA" id="ARBA00022840"/>
    </source>
</evidence>
<dbReference type="Gene3D" id="1.10.510.10">
    <property type="entry name" value="Transferase(Phosphotransferase) domain 1"/>
    <property type="match status" value="1"/>
</dbReference>
<dbReference type="FunFam" id="3.30.200.20:FF:000046">
    <property type="entry name" value="Mitogen-activated protein kinase"/>
    <property type="match status" value="1"/>
</dbReference>
<keyword evidence="3 6" id="KW-0547">Nucleotide-binding</keyword>
<dbReference type="InterPro" id="IPR011009">
    <property type="entry name" value="Kinase-like_dom_sf"/>
</dbReference>
<evidence type="ECO:0000256" key="8">
    <source>
        <dbReference type="RuleBase" id="RU361165"/>
    </source>
</evidence>
<comment type="activity regulation">
    <text evidence="8">Activated by threonine and tyrosine phosphorylation.</text>
</comment>
<evidence type="ECO:0000256" key="4">
    <source>
        <dbReference type="ARBA" id="ARBA00022777"/>
    </source>
</evidence>
<sequence length="417" mass="48293">MEPRPKQNSSDSNSVSQLGGPCAINKRVTKVIGATFALDSRYEILDTLGSGAYGVVVSARDTQTGEMVAIKKIEKAFEHTTYAKRTLRELIILRLLEHENIMRIRTIQLPESRDNFDEIYVVNELLQTDLSSIIKSPQHLSDDHCQFFLYQLLRGMKYMHSAGIIHRDLKPRNLLVNSNCDLKICDFGLARPYIKELKINSTQMTDYVATRWYRAPELLLAFKKYTTALDMWSVGCIFGELLHRKPILPGSDANHQLELIFNLIGTPTESDIMCIPNSRAREKVMRMARRPARAFESIFRTANHNAIDLLKKMLMFNPVKRITIEEALCHPYLAPLHYPEDEPTRESVSLFDFEFERQLLTMKDTKDLIYEEILLYHFQDKRDEYEKAKSEYSRQLHVPGRLIISRREESDEDGEIS</sequence>
<accession>A0AAU9IVD9</accession>
<comment type="cofactor">
    <cofactor evidence="8">
        <name>Mg(2+)</name>
        <dbReference type="ChEBI" id="CHEBI:18420"/>
    </cofactor>
</comment>
<dbReference type="AlphaFoldDB" id="A0AAU9IVD9"/>
<dbReference type="PROSITE" id="PS01351">
    <property type="entry name" value="MAPK"/>
    <property type="match status" value="1"/>
</dbReference>
<dbReference type="InterPro" id="IPR003527">
    <property type="entry name" value="MAP_kinase_CS"/>
</dbReference>
<dbReference type="Proteomes" id="UP001162131">
    <property type="component" value="Unassembled WGS sequence"/>
</dbReference>
<dbReference type="InterPro" id="IPR017441">
    <property type="entry name" value="Protein_kinase_ATP_BS"/>
</dbReference>
<dbReference type="PROSITE" id="PS00108">
    <property type="entry name" value="PROTEIN_KINASE_ST"/>
    <property type="match status" value="1"/>
</dbReference>
<dbReference type="CDD" id="cd07834">
    <property type="entry name" value="STKc_MAPK"/>
    <property type="match status" value="1"/>
</dbReference>
<dbReference type="GO" id="GO:0004707">
    <property type="term" value="F:MAP kinase activity"/>
    <property type="evidence" value="ECO:0007669"/>
    <property type="project" value="UniProtKB-EC"/>
</dbReference>
<dbReference type="Pfam" id="PF00069">
    <property type="entry name" value="Pkinase"/>
    <property type="match status" value="1"/>
</dbReference>
<evidence type="ECO:0000313" key="11">
    <source>
        <dbReference type="Proteomes" id="UP001162131"/>
    </source>
</evidence>
<evidence type="ECO:0000313" key="10">
    <source>
        <dbReference type="EMBL" id="CAG9317663.1"/>
    </source>
</evidence>
<dbReference type="PROSITE" id="PS00107">
    <property type="entry name" value="PROTEIN_KINASE_ATP"/>
    <property type="match status" value="1"/>
</dbReference>
<organism evidence="10 11">
    <name type="scientific">Blepharisma stoltei</name>
    <dbReference type="NCBI Taxonomy" id="1481888"/>
    <lineage>
        <taxon>Eukaryota</taxon>
        <taxon>Sar</taxon>
        <taxon>Alveolata</taxon>
        <taxon>Ciliophora</taxon>
        <taxon>Postciliodesmatophora</taxon>
        <taxon>Heterotrichea</taxon>
        <taxon>Heterotrichida</taxon>
        <taxon>Blepharismidae</taxon>
        <taxon>Blepharisma</taxon>
    </lineage>
</organism>
<keyword evidence="2 8" id="KW-0808">Transferase</keyword>
<reference evidence="10" key="1">
    <citation type="submission" date="2021-09" db="EMBL/GenBank/DDBJ databases">
        <authorList>
            <consortium name="AG Swart"/>
            <person name="Singh M."/>
            <person name="Singh A."/>
            <person name="Seah K."/>
            <person name="Emmerich C."/>
        </authorList>
    </citation>
    <scope>NUCLEOTIDE SEQUENCE</scope>
    <source>
        <strain evidence="10">ATCC30299</strain>
    </source>
</reference>
<protein>
    <recommendedName>
        <fullName evidence="8">Mitogen-activated protein kinase</fullName>
        <ecNumber evidence="8">2.7.11.24</ecNumber>
    </recommendedName>
</protein>
<dbReference type="EC" id="2.7.11.24" evidence="8"/>
<dbReference type="EMBL" id="CAJZBQ010000018">
    <property type="protein sequence ID" value="CAG9317663.1"/>
    <property type="molecule type" value="Genomic_DNA"/>
</dbReference>
<dbReference type="PANTHER" id="PTHR24055">
    <property type="entry name" value="MITOGEN-ACTIVATED PROTEIN KINASE"/>
    <property type="match status" value="1"/>
</dbReference>
<comment type="similarity">
    <text evidence="8">Belongs to the protein kinase superfamily. Ser/Thr protein kinase family. MAP kinase subfamily.</text>
</comment>
<evidence type="ECO:0000256" key="3">
    <source>
        <dbReference type="ARBA" id="ARBA00022741"/>
    </source>
</evidence>
<dbReference type="FunFam" id="1.10.510.10:FF:000040">
    <property type="entry name" value="Mitogen-activated protein kinase"/>
    <property type="match status" value="1"/>
</dbReference>
<dbReference type="SUPFAM" id="SSF56112">
    <property type="entry name" value="Protein kinase-like (PK-like)"/>
    <property type="match status" value="1"/>
</dbReference>